<gene>
    <name evidence="1" type="ORF">PHPALM_36656</name>
</gene>
<protein>
    <submittedName>
        <fullName evidence="1">X-Pro dipeptidyl-peptidase protein</fullName>
    </submittedName>
</protein>
<comment type="caution">
    <text evidence="1">The sequence shown here is derived from an EMBL/GenBank/DDBJ whole genome shotgun (WGS) entry which is preliminary data.</text>
</comment>
<dbReference type="Proteomes" id="UP000237271">
    <property type="component" value="Unassembled WGS sequence"/>
</dbReference>
<proteinExistence type="predicted"/>
<dbReference type="Gene3D" id="3.30.420.10">
    <property type="entry name" value="Ribonuclease H-like superfamily/Ribonuclease H"/>
    <property type="match status" value="1"/>
</dbReference>
<keyword evidence="2" id="KW-1185">Reference proteome</keyword>
<sequence length="142" mass="15822">MALMASSITGVTYSTTPFICSPSERRGSVLVWGAFSAAGKSKLVILRGRQNPEDYIYSFRGHVETQRTIYTLSECMLTFAHANYIIQINTMIWPARSPDCNPVENLWLAMAARVYAHGRQYRTVDHLEVATLNAWAASVSSS</sequence>
<dbReference type="AlphaFoldDB" id="A0A2P4WZF4"/>
<dbReference type="GO" id="GO:0003676">
    <property type="term" value="F:nucleic acid binding"/>
    <property type="evidence" value="ECO:0007669"/>
    <property type="project" value="InterPro"/>
</dbReference>
<accession>A0A2P4WZF4</accession>
<evidence type="ECO:0000313" key="1">
    <source>
        <dbReference type="EMBL" id="POM58665.1"/>
    </source>
</evidence>
<name>A0A2P4WZF4_9STRA</name>
<dbReference type="InterPro" id="IPR036397">
    <property type="entry name" value="RNaseH_sf"/>
</dbReference>
<evidence type="ECO:0000313" key="2">
    <source>
        <dbReference type="Proteomes" id="UP000237271"/>
    </source>
</evidence>
<reference evidence="1 2" key="1">
    <citation type="journal article" date="2017" name="Genome Biol. Evol.">
        <title>Phytophthora megakarya and P. palmivora, closely related causal agents of cacao black pod rot, underwent increases in genome sizes and gene numbers by different mechanisms.</title>
        <authorList>
            <person name="Ali S.S."/>
            <person name="Shao J."/>
            <person name="Lary D.J."/>
            <person name="Kronmiller B."/>
            <person name="Shen D."/>
            <person name="Strem M.D."/>
            <person name="Amoako-Attah I."/>
            <person name="Akrofi A.Y."/>
            <person name="Begoude B.A."/>
            <person name="Ten Hoopen G.M."/>
            <person name="Coulibaly K."/>
            <person name="Kebe B.I."/>
            <person name="Melnick R.L."/>
            <person name="Guiltinan M.J."/>
            <person name="Tyler B.M."/>
            <person name="Meinhardt L.W."/>
            <person name="Bailey B.A."/>
        </authorList>
    </citation>
    <scope>NUCLEOTIDE SEQUENCE [LARGE SCALE GENOMIC DNA]</scope>
    <source>
        <strain evidence="2">sbr112.9</strain>
    </source>
</reference>
<dbReference type="EMBL" id="NCKW01020181">
    <property type="protein sequence ID" value="POM58665.1"/>
    <property type="molecule type" value="Genomic_DNA"/>
</dbReference>
<dbReference type="OrthoDB" id="114024at2759"/>
<organism evidence="1 2">
    <name type="scientific">Phytophthora palmivora</name>
    <dbReference type="NCBI Taxonomy" id="4796"/>
    <lineage>
        <taxon>Eukaryota</taxon>
        <taxon>Sar</taxon>
        <taxon>Stramenopiles</taxon>
        <taxon>Oomycota</taxon>
        <taxon>Peronosporomycetes</taxon>
        <taxon>Peronosporales</taxon>
        <taxon>Peronosporaceae</taxon>
        <taxon>Phytophthora</taxon>
    </lineage>
</organism>